<evidence type="ECO:0000256" key="4">
    <source>
        <dbReference type="ARBA" id="ARBA00022777"/>
    </source>
</evidence>
<proteinExistence type="inferred from homology"/>
<protein>
    <submittedName>
        <fullName evidence="7">Fructokinase</fullName>
    </submittedName>
</protein>
<dbReference type="GO" id="GO:0016301">
    <property type="term" value="F:kinase activity"/>
    <property type="evidence" value="ECO:0007669"/>
    <property type="project" value="UniProtKB-KW"/>
</dbReference>
<dbReference type="InterPro" id="IPR050306">
    <property type="entry name" value="PfkB_Carbo_kinase"/>
</dbReference>
<dbReference type="PANTHER" id="PTHR43085">
    <property type="entry name" value="HEXOKINASE FAMILY MEMBER"/>
    <property type="match status" value="1"/>
</dbReference>
<evidence type="ECO:0000256" key="2">
    <source>
        <dbReference type="ARBA" id="ARBA00022679"/>
    </source>
</evidence>
<organism evidence="7">
    <name type="scientific">Candidatus Kentrum sp. FW</name>
    <dbReference type="NCBI Taxonomy" id="2126338"/>
    <lineage>
        <taxon>Bacteria</taxon>
        <taxon>Pseudomonadati</taxon>
        <taxon>Pseudomonadota</taxon>
        <taxon>Gammaproteobacteria</taxon>
        <taxon>Candidatus Kentrum</taxon>
    </lineage>
</organism>
<dbReference type="SUPFAM" id="SSF53613">
    <property type="entry name" value="Ribokinase-like"/>
    <property type="match status" value="1"/>
</dbReference>
<evidence type="ECO:0000256" key="5">
    <source>
        <dbReference type="ARBA" id="ARBA00022840"/>
    </source>
</evidence>
<sequence>MALTVALKNQRITKTMSKRQISIKGRPIVLGEVLFDRFPTGETVLGGAPFNVAWHLQGFGADPLFISRVGKDDSGEKVRKAMRNWGMDLAGLQEDPQYPTGTVRITLDDGQPDFDIMPNQAYDHLDMTTARSILGNTDKNALLYHGTLMLRSSVTRETMETLLADTGLPIFLDVNLRDPWWDELDLVPVLERARWLKVNDMELSIIADLSGCEKDDPMEAAHHIRTTYHTELLIVTRGDQGAIAFHESGETFPITPAETEEEVGDGGIMDTVGAGDAFSAVVMLGLLHGWSLPTIMQRGQAFASRVCGLRGATSPDPDFYYFG</sequence>
<gene>
    <name evidence="7" type="ORF">BECKFW1821A_GA0114235_10216</name>
</gene>
<dbReference type="InterPro" id="IPR011611">
    <property type="entry name" value="PfkB_dom"/>
</dbReference>
<dbReference type="Gene3D" id="3.40.1190.20">
    <property type="match status" value="1"/>
</dbReference>
<keyword evidence="5" id="KW-0067">ATP-binding</keyword>
<dbReference type="Pfam" id="PF00294">
    <property type="entry name" value="PfkB"/>
    <property type="match status" value="1"/>
</dbReference>
<feature type="domain" description="Carbohydrate kinase PfkB" evidence="6">
    <location>
        <begin position="38"/>
        <end position="317"/>
    </location>
</feature>
<dbReference type="InterPro" id="IPR029056">
    <property type="entry name" value="Ribokinase-like"/>
</dbReference>
<evidence type="ECO:0000259" key="6">
    <source>
        <dbReference type="Pfam" id="PF00294"/>
    </source>
</evidence>
<reference evidence="7" key="1">
    <citation type="submission" date="2019-02" db="EMBL/GenBank/DDBJ databases">
        <authorList>
            <person name="Gruber-Vodicka R. H."/>
            <person name="Seah K. B. B."/>
        </authorList>
    </citation>
    <scope>NUCLEOTIDE SEQUENCE</scope>
    <source>
        <strain evidence="7">BECK_BZ15</strain>
    </source>
</reference>
<dbReference type="CDD" id="cd01167">
    <property type="entry name" value="bac_FRK"/>
    <property type="match status" value="1"/>
</dbReference>
<dbReference type="EMBL" id="CAADEW010000021">
    <property type="protein sequence ID" value="VFJ48898.1"/>
    <property type="molecule type" value="Genomic_DNA"/>
</dbReference>
<dbReference type="AlphaFoldDB" id="A0A450SA43"/>
<evidence type="ECO:0000256" key="3">
    <source>
        <dbReference type="ARBA" id="ARBA00022741"/>
    </source>
</evidence>
<dbReference type="PANTHER" id="PTHR43085:SF1">
    <property type="entry name" value="PSEUDOURIDINE KINASE-RELATED"/>
    <property type="match status" value="1"/>
</dbReference>
<comment type="similarity">
    <text evidence="1">Belongs to the carbohydrate kinase PfkB family.</text>
</comment>
<keyword evidence="4 7" id="KW-0418">Kinase</keyword>
<keyword evidence="2" id="KW-0808">Transferase</keyword>
<accession>A0A450SA43</accession>
<name>A0A450SA43_9GAMM</name>
<keyword evidence="3" id="KW-0547">Nucleotide-binding</keyword>
<dbReference type="GO" id="GO:0005524">
    <property type="term" value="F:ATP binding"/>
    <property type="evidence" value="ECO:0007669"/>
    <property type="project" value="UniProtKB-KW"/>
</dbReference>
<evidence type="ECO:0000313" key="7">
    <source>
        <dbReference type="EMBL" id="VFJ48898.1"/>
    </source>
</evidence>
<evidence type="ECO:0000256" key="1">
    <source>
        <dbReference type="ARBA" id="ARBA00010688"/>
    </source>
</evidence>